<sequence>MKRKSIIYTALSFCFIISVSFSFYYYIQAQKYDQQIDRSMETTQELPEYHFILIGEEMDHDYWRLVGEGAKDTEEHYDVYVEYEGPRRSNPDEQLELLDIAIKANPDGLIVQALNDDFLPMINKAVREGIPVITIDTDAPDSMRSTYIGTDNYNAGRIAGETLAEDTNGNATIGIITGSFTNAHHQLRVQSFRAALAEEQNIEIVAIEESNITRVTAEEKAYQMLQEHPEIDAMYGTSALDGIGIAHAAASLNIAKDDLYVIGFDTLPENIELMKQGMIDVLIGQKPYEMGYRSIELMLGMLNGKSIEKTHYTDVNIVREQDLIEKSDTP</sequence>
<dbReference type="Pfam" id="PF13407">
    <property type="entry name" value="Peripla_BP_4"/>
    <property type="match status" value="1"/>
</dbReference>
<keyword evidence="4" id="KW-0472">Membrane</keyword>
<evidence type="ECO:0000313" key="7">
    <source>
        <dbReference type="Proteomes" id="UP000480246"/>
    </source>
</evidence>
<feature type="domain" description="Periplasmic binding protein" evidence="5">
    <location>
        <begin position="53"/>
        <end position="305"/>
    </location>
</feature>
<dbReference type="CDD" id="cd06314">
    <property type="entry name" value="PBP1_tmGBP"/>
    <property type="match status" value="1"/>
</dbReference>
<dbReference type="Proteomes" id="UP000480246">
    <property type="component" value="Unassembled WGS sequence"/>
</dbReference>
<keyword evidence="3" id="KW-0732">Signal</keyword>
<dbReference type="InterPro" id="IPR025997">
    <property type="entry name" value="SBP_2_dom"/>
</dbReference>
<keyword evidence="7" id="KW-1185">Reference proteome</keyword>
<dbReference type="Gene3D" id="3.40.50.2300">
    <property type="match status" value="2"/>
</dbReference>
<gene>
    <name evidence="6" type="ORF">F9U64_07945</name>
</gene>
<comment type="similarity">
    <text evidence="2">Belongs to the bacterial solute-binding protein 2 family.</text>
</comment>
<dbReference type="SUPFAM" id="SSF53822">
    <property type="entry name" value="Periplasmic binding protein-like I"/>
    <property type="match status" value="1"/>
</dbReference>
<dbReference type="InterPro" id="IPR028082">
    <property type="entry name" value="Peripla_BP_I"/>
</dbReference>
<evidence type="ECO:0000256" key="2">
    <source>
        <dbReference type="ARBA" id="ARBA00007639"/>
    </source>
</evidence>
<reference evidence="6 7" key="1">
    <citation type="submission" date="2019-10" db="EMBL/GenBank/DDBJ databases">
        <title>Gracilibacillus sp. nov. isolated from rice seeds.</title>
        <authorList>
            <person name="He S."/>
        </authorList>
    </citation>
    <scope>NUCLEOTIDE SEQUENCE [LARGE SCALE GENOMIC DNA]</scope>
    <source>
        <strain evidence="6 7">TD8</strain>
    </source>
</reference>
<name>A0A7C8KVV2_9BACI</name>
<evidence type="ECO:0000259" key="5">
    <source>
        <dbReference type="Pfam" id="PF13407"/>
    </source>
</evidence>
<evidence type="ECO:0000256" key="4">
    <source>
        <dbReference type="SAM" id="Phobius"/>
    </source>
</evidence>
<dbReference type="RefSeq" id="WP_153402461.1">
    <property type="nucleotide sequence ID" value="NZ_ML762427.1"/>
</dbReference>
<evidence type="ECO:0000256" key="3">
    <source>
        <dbReference type="ARBA" id="ARBA00022729"/>
    </source>
</evidence>
<protein>
    <submittedName>
        <fullName evidence="6">Sugar ABC transporter substrate-binding protein</fullName>
    </submittedName>
</protein>
<feature type="transmembrane region" description="Helical" evidence="4">
    <location>
        <begin position="7"/>
        <end position="27"/>
    </location>
</feature>
<evidence type="ECO:0000313" key="6">
    <source>
        <dbReference type="EMBL" id="KAB8137728.1"/>
    </source>
</evidence>
<comment type="caution">
    <text evidence="6">The sequence shown here is derived from an EMBL/GenBank/DDBJ whole genome shotgun (WGS) entry which is preliminary data.</text>
</comment>
<dbReference type="PANTHER" id="PTHR46847:SF1">
    <property type="entry name" value="D-ALLOSE-BINDING PERIPLASMIC PROTEIN-RELATED"/>
    <property type="match status" value="1"/>
</dbReference>
<comment type="subcellular location">
    <subcellularLocation>
        <location evidence="1">Cell envelope</location>
    </subcellularLocation>
</comment>
<keyword evidence="4" id="KW-1133">Transmembrane helix</keyword>
<dbReference type="GO" id="GO:0030313">
    <property type="term" value="C:cell envelope"/>
    <property type="evidence" value="ECO:0007669"/>
    <property type="project" value="UniProtKB-SubCell"/>
</dbReference>
<dbReference type="EMBL" id="WEID01000036">
    <property type="protein sequence ID" value="KAB8137728.1"/>
    <property type="molecule type" value="Genomic_DNA"/>
</dbReference>
<dbReference type="OrthoDB" id="6196975at2"/>
<keyword evidence="4" id="KW-0812">Transmembrane</keyword>
<evidence type="ECO:0000256" key="1">
    <source>
        <dbReference type="ARBA" id="ARBA00004196"/>
    </source>
</evidence>
<accession>A0A7C8KVV2</accession>
<dbReference type="PANTHER" id="PTHR46847">
    <property type="entry name" value="D-ALLOSE-BINDING PERIPLASMIC PROTEIN-RELATED"/>
    <property type="match status" value="1"/>
</dbReference>
<proteinExistence type="inferred from homology"/>
<organism evidence="6 7">
    <name type="scientific">Gracilibacillus oryzae</name>
    <dbReference type="NCBI Taxonomy" id="1672701"/>
    <lineage>
        <taxon>Bacteria</taxon>
        <taxon>Bacillati</taxon>
        <taxon>Bacillota</taxon>
        <taxon>Bacilli</taxon>
        <taxon>Bacillales</taxon>
        <taxon>Bacillaceae</taxon>
        <taxon>Gracilibacillus</taxon>
    </lineage>
</organism>
<dbReference type="AlphaFoldDB" id="A0A7C8KVV2"/>
<dbReference type="GO" id="GO:0030246">
    <property type="term" value="F:carbohydrate binding"/>
    <property type="evidence" value="ECO:0007669"/>
    <property type="project" value="UniProtKB-ARBA"/>
</dbReference>